<feature type="transmembrane region" description="Helical" evidence="1">
    <location>
        <begin position="65"/>
        <end position="87"/>
    </location>
</feature>
<dbReference type="EMBL" id="JAHWZX010000001">
    <property type="protein sequence ID" value="MBW4329265.1"/>
    <property type="molecule type" value="Genomic_DNA"/>
</dbReference>
<evidence type="ECO:0000313" key="3">
    <source>
        <dbReference type="Proteomes" id="UP001197214"/>
    </source>
</evidence>
<keyword evidence="1" id="KW-0812">Transmembrane</keyword>
<keyword evidence="1" id="KW-0472">Membrane</keyword>
<protein>
    <recommendedName>
        <fullName evidence="4">DUF3325 domain-containing protein</fullName>
    </recommendedName>
</protein>
<evidence type="ECO:0000256" key="1">
    <source>
        <dbReference type="SAM" id="Phobius"/>
    </source>
</evidence>
<name>A0ABS6XIG9_9SPHN</name>
<dbReference type="RefSeq" id="WP_219236397.1">
    <property type="nucleotide sequence ID" value="NZ_JAHWZX010000001.1"/>
</dbReference>
<accession>A0ABS6XIG9</accession>
<feature type="transmembrane region" description="Helical" evidence="1">
    <location>
        <begin position="6"/>
        <end position="26"/>
    </location>
</feature>
<keyword evidence="1" id="KW-1133">Transmembrane helix</keyword>
<organism evidence="2 3">
    <name type="scientific">Stakelama flava</name>
    <dbReference type="NCBI Taxonomy" id="2860338"/>
    <lineage>
        <taxon>Bacteria</taxon>
        <taxon>Pseudomonadati</taxon>
        <taxon>Pseudomonadota</taxon>
        <taxon>Alphaproteobacteria</taxon>
        <taxon>Sphingomonadales</taxon>
        <taxon>Sphingomonadaceae</taxon>
        <taxon>Stakelama</taxon>
    </lineage>
</organism>
<evidence type="ECO:0008006" key="4">
    <source>
        <dbReference type="Google" id="ProtNLM"/>
    </source>
</evidence>
<reference evidence="2 3" key="1">
    <citation type="submission" date="2021-07" db="EMBL/GenBank/DDBJ databases">
        <title>Stakelama flava sp. nov., a novel endophytic bacterium isolated from branch of Kandelia candel.</title>
        <authorList>
            <person name="Tuo L."/>
        </authorList>
    </citation>
    <scope>NUCLEOTIDE SEQUENCE [LARGE SCALE GENOMIC DNA]</scope>
    <source>
        <strain evidence="2 3">CBK3Z-3</strain>
    </source>
</reference>
<keyword evidence="3" id="KW-1185">Reference proteome</keyword>
<comment type="caution">
    <text evidence="2">The sequence shown here is derived from an EMBL/GenBank/DDBJ whole genome shotgun (WGS) entry which is preliminary data.</text>
</comment>
<feature type="transmembrane region" description="Helical" evidence="1">
    <location>
        <begin position="38"/>
        <end position="59"/>
    </location>
</feature>
<proteinExistence type="predicted"/>
<dbReference type="Proteomes" id="UP001197214">
    <property type="component" value="Unassembled WGS sequence"/>
</dbReference>
<evidence type="ECO:0000313" key="2">
    <source>
        <dbReference type="EMBL" id="MBW4329265.1"/>
    </source>
</evidence>
<gene>
    <name evidence="2" type="ORF">KY084_00035</name>
</gene>
<sequence length="94" mass="10209">MTLEFVLPAAGVALTAFAAMLLYFASPHQRLVPPHGQARIFAALGVTGLIAALAILLGWAGRASAVFMLFTIAMLVWTIVPLFAAWWRRTKEAR</sequence>